<dbReference type="AlphaFoldDB" id="A0A382F710"/>
<accession>A0A382F710</accession>
<reference evidence="1" key="1">
    <citation type="submission" date="2018-05" db="EMBL/GenBank/DDBJ databases">
        <authorList>
            <person name="Lanie J.A."/>
            <person name="Ng W.-L."/>
            <person name="Kazmierczak K.M."/>
            <person name="Andrzejewski T.M."/>
            <person name="Davidsen T.M."/>
            <person name="Wayne K.J."/>
            <person name="Tettelin H."/>
            <person name="Glass J.I."/>
            <person name="Rusch D."/>
            <person name="Podicherti R."/>
            <person name="Tsui H.-C.T."/>
            <person name="Winkler M.E."/>
        </authorList>
    </citation>
    <scope>NUCLEOTIDE SEQUENCE</scope>
</reference>
<feature type="non-terminal residue" evidence="1">
    <location>
        <position position="106"/>
    </location>
</feature>
<dbReference type="EMBL" id="UINC01048206">
    <property type="protein sequence ID" value="SVB58465.1"/>
    <property type="molecule type" value="Genomic_DNA"/>
</dbReference>
<evidence type="ECO:0000313" key="1">
    <source>
        <dbReference type="EMBL" id="SVB58465.1"/>
    </source>
</evidence>
<name>A0A382F710_9ZZZZ</name>
<proteinExistence type="predicted"/>
<organism evidence="1">
    <name type="scientific">marine metagenome</name>
    <dbReference type="NCBI Taxonomy" id="408172"/>
    <lineage>
        <taxon>unclassified sequences</taxon>
        <taxon>metagenomes</taxon>
        <taxon>ecological metagenomes</taxon>
    </lineage>
</organism>
<protein>
    <submittedName>
        <fullName evidence="1">Uncharacterized protein</fullName>
    </submittedName>
</protein>
<sequence length="106" mass="12937">MIEIQKLFQLYFGKKYSNKQINDRFYIWRRSVDRDDETRFKIMMDGARSQMSDLSKQWKWVIIQAVLWLWISNKYELQPIINLMAFLSILTQFSFNMSAIVKDKKQ</sequence>
<gene>
    <name evidence="1" type="ORF">METZ01_LOCUS211319</name>
</gene>